<dbReference type="InterPro" id="IPR006076">
    <property type="entry name" value="FAD-dep_OxRdtase"/>
</dbReference>
<dbReference type="PANTHER" id="PTHR13847">
    <property type="entry name" value="SARCOSINE DEHYDROGENASE-RELATED"/>
    <property type="match status" value="1"/>
</dbReference>
<dbReference type="GO" id="GO:0005737">
    <property type="term" value="C:cytoplasm"/>
    <property type="evidence" value="ECO:0007669"/>
    <property type="project" value="TreeGrafter"/>
</dbReference>
<evidence type="ECO:0000313" key="4">
    <source>
        <dbReference type="Proteomes" id="UP000799441"/>
    </source>
</evidence>
<protein>
    <submittedName>
        <fullName evidence="3">DAO-domain-containing protein</fullName>
    </submittedName>
</protein>
<dbReference type="Pfam" id="PF01266">
    <property type="entry name" value="DAO"/>
    <property type="match status" value="1"/>
</dbReference>
<evidence type="ECO:0000259" key="2">
    <source>
        <dbReference type="Pfam" id="PF01266"/>
    </source>
</evidence>
<dbReference type="InterPro" id="IPR036188">
    <property type="entry name" value="FAD/NAD-bd_sf"/>
</dbReference>
<feature type="compositionally biased region" description="Low complexity" evidence="1">
    <location>
        <begin position="22"/>
        <end position="32"/>
    </location>
</feature>
<keyword evidence="4" id="KW-1185">Reference proteome</keyword>
<dbReference type="SUPFAM" id="SSF51905">
    <property type="entry name" value="FAD/NAD(P)-binding domain"/>
    <property type="match status" value="1"/>
</dbReference>
<feature type="region of interest" description="Disordered" evidence="1">
    <location>
        <begin position="1"/>
        <end position="40"/>
    </location>
</feature>
<sequence length="510" mass="54978">MSRQKPSLPPTNEPCGLPVEDSSSSFWHSQPSPLLTGHRSTRNLPATADVVIIGSGITGTSAAHHLLTLGHDEAAPSKPLQVVMLEAREACWGATGRNGGHCQPLFLEYPNDPSVGRFELANFHALESLIRSRNIDCEFVSQPGVRAIYTEHHLDAAASALKTLQSTDPELAQRVHIVQGSDNLRQLRCPTALGAVVTNIAARLWPYKFVASILESLLTTSHGPLRGKLNLQTLTPATSISHSCSTWTITTPRGTIATPKLILASNAYTSHILPSFADLIVPCRGQMSALLPTPSLQASNRLSTSFGFLGDGIDDYLIQRPSELGGHLMFGGGRQHEPSVGTVDDSFVEDSTALYLRRRLVFALGLPEKKMHRPGGGEPGHGPPINGPMELKAENEWTGIMGFSRDDLPWIGAVPEQPEGLYIAAGFTGHGMPNTWLCGGSVARLVLETMEAGKLGCDVEETLLRVAEGLPKAYVATAERVKRARAGETVQEKNWADMERGRLRGVLGEK</sequence>
<dbReference type="Gene3D" id="3.50.50.60">
    <property type="entry name" value="FAD/NAD(P)-binding domain"/>
    <property type="match status" value="2"/>
</dbReference>
<organism evidence="3 4">
    <name type="scientific">Polychaeton citri CBS 116435</name>
    <dbReference type="NCBI Taxonomy" id="1314669"/>
    <lineage>
        <taxon>Eukaryota</taxon>
        <taxon>Fungi</taxon>
        <taxon>Dikarya</taxon>
        <taxon>Ascomycota</taxon>
        <taxon>Pezizomycotina</taxon>
        <taxon>Dothideomycetes</taxon>
        <taxon>Dothideomycetidae</taxon>
        <taxon>Capnodiales</taxon>
        <taxon>Capnodiaceae</taxon>
        <taxon>Polychaeton</taxon>
    </lineage>
</organism>
<gene>
    <name evidence="3" type="ORF">K431DRAFT_343335</name>
</gene>
<dbReference type="OrthoDB" id="429143at2759"/>
<proteinExistence type="predicted"/>
<evidence type="ECO:0000313" key="3">
    <source>
        <dbReference type="EMBL" id="KAF2725385.1"/>
    </source>
</evidence>
<dbReference type="Gene3D" id="3.30.9.10">
    <property type="entry name" value="D-Amino Acid Oxidase, subunit A, domain 2"/>
    <property type="match status" value="2"/>
</dbReference>
<dbReference type="EMBL" id="MU003768">
    <property type="protein sequence ID" value="KAF2725385.1"/>
    <property type="molecule type" value="Genomic_DNA"/>
</dbReference>
<dbReference type="PANTHER" id="PTHR13847:SF129">
    <property type="entry name" value="FAD DEPENDENT OXIDOREDUCTASE"/>
    <property type="match status" value="1"/>
</dbReference>
<dbReference type="AlphaFoldDB" id="A0A9P4UUR3"/>
<comment type="caution">
    <text evidence="3">The sequence shown here is derived from an EMBL/GenBank/DDBJ whole genome shotgun (WGS) entry which is preliminary data.</text>
</comment>
<dbReference type="Proteomes" id="UP000799441">
    <property type="component" value="Unassembled WGS sequence"/>
</dbReference>
<evidence type="ECO:0000256" key="1">
    <source>
        <dbReference type="SAM" id="MobiDB-lite"/>
    </source>
</evidence>
<reference evidence="3" key="1">
    <citation type="journal article" date="2020" name="Stud. Mycol.">
        <title>101 Dothideomycetes genomes: a test case for predicting lifestyles and emergence of pathogens.</title>
        <authorList>
            <person name="Haridas S."/>
            <person name="Albert R."/>
            <person name="Binder M."/>
            <person name="Bloem J."/>
            <person name="Labutti K."/>
            <person name="Salamov A."/>
            <person name="Andreopoulos B."/>
            <person name="Baker S."/>
            <person name="Barry K."/>
            <person name="Bills G."/>
            <person name="Bluhm B."/>
            <person name="Cannon C."/>
            <person name="Castanera R."/>
            <person name="Culley D."/>
            <person name="Daum C."/>
            <person name="Ezra D."/>
            <person name="Gonzalez J."/>
            <person name="Henrissat B."/>
            <person name="Kuo A."/>
            <person name="Liang C."/>
            <person name="Lipzen A."/>
            <person name="Lutzoni F."/>
            <person name="Magnuson J."/>
            <person name="Mondo S."/>
            <person name="Nolan M."/>
            <person name="Ohm R."/>
            <person name="Pangilinan J."/>
            <person name="Park H.-J."/>
            <person name="Ramirez L."/>
            <person name="Alfaro M."/>
            <person name="Sun H."/>
            <person name="Tritt A."/>
            <person name="Yoshinaga Y."/>
            <person name="Zwiers L.-H."/>
            <person name="Turgeon B."/>
            <person name="Goodwin S."/>
            <person name="Spatafora J."/>
            <person name="Crous P."/>
            <person name="Grigoriev I."/>
        </authorList>
    </citation>
    <scope>NUCLEOTIDE SEQUENCE</scope>
    <source>
        <strain evidence="3">CBS 116435</strain>
    </source>
</reference>
<accession>A0A9P4UUR3</accession>
<feature type="domain" description="FAD dependent oxidoreductase" evidence="2">
    <location>
        <begin position="49"/>
        <end position="444"/>
    </location>
</feature>
<name>A0A9P4UUR3_9PEZI</name>